<feature type="region of interest" description="Disordered" evidence="1">
    <location>
        <begin position="135"/>
        <end position="240"/>
    </location>
</feature>
<dbReference type="STRING" id="1093900.A0A507B5P6"/>
<feature type="region of interest" description="Disordered" evidence="1">
    <location>
        <begin position="27"/>
        <end position="53"/>
    </location>
</feature>
<reference evidence="2 3" key="1">
    <citation type="submission" date="2019-06" db="EMBL/GenBank/DDBJ databases">
        <title>Draft genome sequence of the filamentous fungus Phialemoniopsis curvata isolated from diesel fuel.</title>
        <authorList>
            <person name="Varaljay V.A."/>
            <person name="Lyon W.J."/>
            <person name="Crouch A.L."/>
            <person name="Drake C.E."/>
            <person name="Hollomon J.M."/>
            <person name="Nadeau L.J."/>
            <person name="Nunn H.S."/>
            <person name="Stevenson B.S."/>
            <person name="Bojanowski C.L."/>
            <person name="Crookes-Goodson W.J."/>
        </authorList>
    </citation>
    <scope>NUCLEOTIDE SEQUENCE [LARGE SCALE GENOMIC DNA]</scope>
    <source>
        <strain evidence="2 3">D216</strain>
    </source>
</reference>
<evidence type="ECO:0000256" key="1">
    <source>
        <dbReference type="SAM" id="MobiDB-lite"/>
    </source>
</evidence>
<dbReference type="RefSeq" id="XP_030996844.1">
    <property type="nucleotide sequence ID" value="XM_031139130.1"/>
</dbReference>
<protein>
    <submittedName>
        <fullName evidence="2">Uncharacterized protein</fullName>
    </submittedName>
</protein>
<organism evidence="2 3">
    <name type="scientific">Thyridium curvatum</name>
    <dbReference type="NCBI Taxonomy" id="1093900"/>
    <lineage>
        <taxon>Eukaryota</taxon>
        <taxon>Fungi</taxon>
        <taxon>Dikarya</taxon>
        <taxon>Ascomycota</taxon>
        <taxon>Pezizomycotina</taxon>
        <taxon>Sordariomycetes</taxon>
        <taxon>Sordariomycetidae</taxon>
        <taxon>Thyridiales</taxon>
        <taxon>Thyridiaceae</taxon>
        <taxon>Thyridium</taxon>
    </lineage>
</organism>
<feature type="compositionally biased region" description="Basic and acidic residues" evidence="1">
    <location>
        <begin position="192"/>
        <end position="201"/>
    </location>
</feature>
<proteinExistence type="predicted"/>
<dbReference type="OrthoDB" id="5226911at2759"/>
<sequence>MGLGDSVAALLDTYSRCLELLKSSVTKSGGGVGSGDGRSDHSRLRRSIRSDRGQIHKTYSSRLSEAGSRFEKGDGRSRSALRRILEKLKAAIANFLSSRKGHGPVATLDYRSLMSLSNSSRAEAVRAMDQFSYRLSSTASKRSSSVASSSSRRPSKSTSQKRHSRSSSKSSSSLTKARPSKEGAGVLKRKSKSLEHLKKDSVTSSKAPIDVSKARQTTPTPKSHGKSQEAHRSSPSRETYHRISIVSIATDSTKLGEIPERKWRRRLEHDTSSDEYNVRPIYPLKPYQQPEPKRKGFFGLFKR</sequence>
<evidence type="ECO:0000313" key="2">
    <source>
        <dbReference type="EMBL" id="TPX15133.1"/>
    </source>
</evidence>
<feature type="region of interest" description="Disordered" evidence="1">
    <location>
        <begin position="277"/>
        <end position="303"/>
    </location>
</feature>
<accession>A0A507B5P6</accession>
<comment type="caution">
    <text evidence="2">The sequence shown here is derived from an EMBL/GenBank/DDBJ whole genome shotgun (WGS) entry which is preliminary data.</text>
</comment>
<gene>
    <name evidence="2" type="ORF">E0L32_004691</name>
</gene>
<feature type="compositionally biased region" description="Low complexity" evidence="1">
    <location>
        <begin position="135"/>
        <end position="152"/>
    </location>
</feature>
<feature type="compositionally biased region" description="Low complexity" evidence="1">
    <location>
        <begin position="167"/>
        <end position="177"/>
    </location>
</feature>
<feature type="compositionally biased region" description="Basic residues" evidence="1">
    <location>
        <begin position="153"/>
        <end position="166"/>
    </location>
</feature>
<dbReference type="InParanoid" id="A0A507B5P6"/>
<keyword evidence="3" id="KW-1185">Reference proteome</keyword>
<dbReference type="GeneID" id="41972138"/>
<feature type="compositionally biased region" description="Basic and acidic residues" evidence="1">
    <location>
        <begin position="37"/>
        <end position="53"/>
    </location>
</feature>
<name>A0A507B5P6_9PEZI</name>
<dbReference type="AlphaFoldDB" id="A0A507B5P6"/>
<evidence type="ECO:0000313" key="3">
    <source>
        <dbReference type="Proteomes" id="UP000319257"/>
    </source>
</evidence>
<dbReference type="Proteomes" id="UP000319257">
    <property type="component" value="Unassembled WGS sequence"/>
</dbReference>
<dbReference type="EMBL" id="SKBQ01000023">
    <property type="protein sequence ID" value="TPX15133.1"/>
    <property type="molecule type" value="Genomic_DNA"/>
</dbReference>